<proteinExistence type="predicted"/>
<sequence>MYTNISSKLSSITKALHTQYKQYMYALWMTTTNDQSWKSKLNEERKKYNQILLSDTIATLTQSSGTSDMDYSILRQISALKNEGLEVSYDVSCQEDYMELVNNITSKTFTYKTLFKGSELDENEALTLLQNSTDSIQREQLWMNKMKLGDAIEGDLLELVSIRNKLAQSKGFSHFYELKLKSQELEMDDLTNLIQKLKRNLDETYVFIKTQMDNELKDKFDLQKDPMPWHYNQPFFNGTQDKRLTKDKVVESLNVWFSDKGFNIQDIIRQSKFSSNPNPSRENFCLNVDREEDIRLSIHFKQDQESVALLLHELGHALYEFNFSPSVPFILRKASQPFISEAVALFFERLAYKKSWFTSTIGPTTSFAPFIQSKQYFINTLFRLYEAISITAFEYELYANPSQNLNKLWWDIVEETQQLRRPADWNHAYWANNIQLTTLPAHSSHSLFGEVLASQFHVLLLRMFGDSANDESLQFLKENIFRKGNSVYWKRLLFDAFKSDIMPEYLINEINNNIKDES</sequence>
<dbReference type="EMBL" id="FNHW01000005">
    <property type="protein sequence ID" value="SDN47825.1"/>
    <property type="molecule type" value="Genomic_DNA"/>
</dbReference>
<dbReference type="PANTHER" id="PTHR34217">
    <property type="entry name" value="METAL-DEPENDENT CARBOXYPEPTIDASE"/>
    <property type="match status" value="1"/>
</dbReference>
<keyword evidence="2" id="KW-1185">Reference proteome</keyword>
<dbReference type="OrthoDB" id="9762795at2"/>
<dbReference type="Gene3D" id="1.10.1370.30">
    <property type="match status" value="1"/>
</dbReference>
<evidence type="ECO:0000313" key="1">
    <source>
        <dbReference type="EMBL" id="SDN47825.1"/>
    </source>
</evidence>
<dbReference type="STRING" id="459525.SAMN04488137_4613"/>
<dbReference type="GO" id="GO:0004181">
    <property type="term" value="F:metallocarboxypeptidase activity"/>
    <property type="evidence" value="ECO:0007669"/>
    <property type="project" value="InterPro"/>
</dbReference>
<evidence type="ECO:0008006" key="3">
    <source>
        <dbReference type="Google" id="ProtNLM"/>
    </source>
</evidence>
<dbReference type="SUPFAM" id="SSF55486">
    <property type="entry name" value="Metalloproteases ('zincins'), catalytic domain"/>
    <property type="match status" value="1"/>
</dbReference>
<organism evidence="1 2">
    <name type="scientific">Fictibacillus solisalsi</name>
    <dbReference type="NCBI Taxonomy" id="459525"/>
    <lineage>
        <taxon>Bacteria</taxon>
        <taxon>Bacillati</taxon>
        <taxon>Bacillota</taxon>
        <taxon>Bacilli</taxon>
        <taxon>Bacillales</taxon>
        <taxon>Fictibacillaceae</taxon>
        <taxon>Fictibacillus</taxon>
    </lineage>
</organism>
<name>A0A1H0BQG9_9BACL</name>
<evidence type="ECO:0000313" key="2">
    <source>
        <dbReference type="Proteomes" id="UP000199544"/>
    </source>
</evidence>
<dbReference type="Pfam" id="PF02074">
    <property type="entry name" value="Peptidase_M32"/>
    <property type="match status" value="1"/>
</dbReference>
<dbReference type="GO" id="GO:0006508">
    <property type="term" value="P:proteolysis"/>
    <property type="evidence" value="ECO:0007669"/>
    <property type="project" value="InterPro"/>
</dbReference>
<gene>
    <name evidence="1" type="ORF">SAMN04488137_4613</name>
</gene>
<dbReference type="RefSeq" id="WP_090238749.1">
    <property type="nucleotide sequence ID" value="NZ_FNHW01000005.1"/>
</dbReference>
<dbReference type="Proteomes" id="UP000199544">
    <property type="component" value="Unassembled WGS sequence"/>
</dbReference>
<reference evidence="2" key="1">
    <citation type="submission" date="2016-10" db="EMBL/GenBank/DDBJ databases">
        <authorList>
            <person name="Varghese N."/>
            <person name="Submissions S."/>
        </authorList>
    </citation>
    <scope>NUCLEOTIDE SEQUENCE [LARGE SCALE GENOMIC DNA]</scope>
    <source>
        <strain evidence="2">CGMCC 1.6854</strain>
    </source>
</reference>
<dbReference type="InterPro" id="IPR001333">
    <property type="entry name" value="Peptidase_M32_Taq"/>
</dbReference>
<dbReference type="PANTHER" id="PTHR34217:SF1">
    <property type="entry name" value="CARBOXYPEPTIDASE 1"/>
    <property type="match status" value="1"/>
</dbReference>
<accession>A0A1H0BQG9</accession>
<dbReference type="AlphaFoldDB" id="A0A1H0BQG9"/>
<protein>
    <recommendedName>
        <fullName evidence="3">Peptidyl-dipeptidase A</fullName>
    </recommendedName>
</protein>